<feature type="coiled-coil region" evidence="1">
    <location>
        <begin position="574"/>
        <end position="647"/>
    </location>
</feature>
<protein>
    <submittedName>
        <fullName evidence="3">Uncharacterized protein</fullName>
    </submittedName>
</protein>
<feature type="compositionally biased region" description="Basic and acidic residues" evidence="2">
    <location>
        <begin position="2981"/>
        <end position="3007"/>
    </location>
</feature>
<feature type="region of interest" description="Disordered" evidence="2">
    <location>
        <begin position="473"/>
        <end position="496"/>
    </location>
</feature>
<feature type="coiled-coil region" evidence="1">
    <location>
        <begin position="7105"/>
        <end position="7171"/>
    </location>
</feature>
<evidence type="ECO:0000313" key="4">
    <source>
        <dbReference type="Proteomes" id="UP000054558"/>
    </source>
</evidence>
<feature type="region of interest" description="Disordered" evidence="2">
    <location>
        <begin position="3441"/>
        <end position="3475"/>
    </location>
</feature>
<feature type="coiled-coil region" evidence="1">
    <location>
        <begin position="3489"/>
        <end position="3523"/>
    </location>
</feature>
<feature type="compositionally biased region" description="Basic and acidic residues" evidence="2">
    <location>
        <begin position="5188"/>
        <end position="5197"/>
    </location>
</feature>
<feature type="region of interest" description="Disordered" evidence="2">
    <location>
        <begin position="1093"/>
        <end position="1200"/>
    </location>
</feature>
<feature type="region of interest" description="Disordered" evidence="2">
    <location>
        <begin position="4316"/>
        <end position="4335"/>
    </location>
</feature>
<feature type="compositionally biased region" description="Basic and acidic residues" evidence="2">
    <location>
        <begin position="1404"/>
        <end position="1418"/>
    </location>
</feature>
<feature type="compositionally biased region" description="Basic and acidic residues" evidence="2">
    <location>
        <begin position="7286"/>
        <end position="7295"/>
    </location>
</feature>
<feature type="region of interest" description="Disordered" evidence="2">
    <location>
        <begin position="2111"/>
        <end position="2138"/>
    </location>
</feature>
<feature type="compositionally biased region" description="Polar residues" evidence="2">
    <location>
        <begin position="7537"/>
        <end position="7546"/>
    </location>
</feature>
<feature type="compositionally biased region" description="Basic and acidic residues" evidence="2">
    <location>
        <begin position="7393"/>
        <end position="7409"/>
    </location>
</feature>
<feature type="region of interest" description="Disordered" evidence="2">
    <location>
        <begin position="1004"/>
        <end position="1023"/>
    </location>
</feature>
<feature type="region of interest" description="Disordered" evidence="2">
    <location>
        <begin position="2159"/>
        <end position="2185"/>
    </location>
</feature>
<organism evidence="3 4">
    <name type="scientific">Klebsormidium nitens</name>
    <name type="common">Green alga</name>
    <name type="synonym">Ulothrix nitens</name>
    <dbReference type="NCBI Taxonomy" id="105231"/>
    <lineage>
        <taxon>Eukaryota</taxon>
        <taxon>Viridiplantae</taxon>
        <taxon>Streptophyta</taxon>
        <taxon>Klebsormidiophyceae</taxon>
        <taxon>Klebsormidiales</taxon>
        <taxon>Klebsormidiaceae</taxon>
        <taxon>Klebsormidium</taxon>
    </lineage>
</organism>
<feature type="coiled-coil region" evidence="1">
    <location>
        <begin position="5730"/>
        <end position="5757"/>
    </location>
</feature>
<feature type="compositionally biased region" description="Basic and acidic residues" evidence="2">
    <location>
        <begin position="2343"/>
        <end position="2355"/>
    </location>
</feature>
<feature type="compositionally biased region" description="Basic and acidic residues" evidence="2">
    <location>
        <begin position="3363"/>
        <end position="3382"/>
    </location>
</feature>
<feature type="compositionally biased region" description="Polar residues" evidence="2">
    <location>
        <begin position="6438"/>
        <end position="6449"/>
    </location>
</feature>
<feature type="compositionally biased region" description="Low complexity" evidence="2">
    <location>
        <begin position="6591"/>
        <end position="6605"/>
    </location>
</feature>
<feature type="coiled-coil region" evidence="1">
    <location>
        <begin position="5298"/>
        <end position="5385"/>
    </location>
</feature>
<feature type="compositionally biased region" description="Polar residues" evidence="2">
    <location>
        <begin position="6645"/>
        <end position="6658"/>
    </location>
</feature>
<feature type="coiled-coil region" evidence="1">
    <location>
        <begin position="348"/>
        <end position="375"/>
    </location>
</feature>
<feature type="compositionally biased region" description="Low complexity" evidence="2">
    <location>
        <begin position="6844"/>
        <end position="6855"/>
    </location>
</feature>
<feature type="region of interest" description="Disordered" evidence="2">
    <location>
        <begin position="5079"/>
        <end position="5104"/>
    </location>
</feature>
<evidence type="ECO:0000256" key="1">
    <source>
        <dbReference type="SAM" id="Coils"/>
    </source>
</evidence>
<feature type="region of interest" description="Disordered" evidence="2">
    <location>
        <begin position="2981"/>
        <end position="3009"/>
    </location>
</feature>
<feature type="compositionally biased region" description="Low complexity" evidence="2">
    <location>
        <begin position="1146"/>
        <end position="1159"/>
    </location>
</feature>
<feature type="coiled-coil region" evidence="1">
    <location>
        <begin position="1991"/>
        <end position="2028"/>
    </location>
</feature>
<feature type="coiled-coil region" evidence="1">
    <location>
        <begin position="4500"/>
        <end position="4534"/>
    </location>
</feature>
<feature type="coiled-coil region" evidence="1">
    <location>
        <begin position="1649"/>
        <end position="1690"/>
    </location>
</feature>
<feature type="compositionally biased region" description="Basic and acidic residues" evidence="2">
    <location>
        <begin position="4600"/>
        <end position="4622"/>
    </location>
</feature>
<feature type="coiled-coil region" evidence="1">
    <location>
        <begin position="3257"/>
        <end position="3284"/>
    </location>
</feature>
<feature type="region of interest" description="Disordered" evidence="2">
    <location>
        <begin position="4472"/>
        <end position="4495"/>
    </location>
</feature>
<feature type="coiled-coil region" evidence="1">
    <location>
        <begin position="5621"/>
        <end position="5669"/>
    </location>
</feature>
<feature type="region of interest" description="Disordered" evidence="2">
    <location>
        <begin position="1404"/>
        <end position="1437"/>
    </location>
</feature>
<feature type="compositionally biased region" description="Gly residues" evidence="2">
    <location>
        <begin position="473"/>
        <end position="483"/>
    </location>
</feature>
<feature type="compositionally biased region" description="Low complexity" evidence="2">
    <location>
        <begin position="7259"/>
        <end position="7285"/>
    </location>
</feature>
<feature type="compositionally biased region" description="Acidic residues" evidence="2">
    <location>
        <begin position="2072"/>
        <end position="2086"/>
    </location>
</feature>
<feature type="region of interest" description="Disordered" evidence="2">
    <location>
        <begin position="5155"/>
        <end position="5197"/>
    </location>
</feature>
<gene>
    <name evidence="3" type="ORF">KFL_001050260</name>
</gene>
<feature type="coiled-coil region" evidence="1">
    <location>
        <begin position="752"/>
        <end position="866"/>
    </location>
</feature>
<feature type="coiled-coil region" evidence="1">
    <location>
        <begin position="1437"/>
        <end position="1510"/>
    </location>
</feature>
<feature type="coiled-coil region" evidence="1">
    <location>
        <begin position="3651"/>
        <end position="3745"/>
    </location>
</feature>
<feature type="region of interest" description="Disordered" evidence="2">
    <location>
        <begin position="5877"/>
        <end position="5945"/>
    </location>
</feature>
<feature type="region of interest" description="Disordered" evidence="2">
    <location>
        <begin position="6496"/>
        <end position="6570"/>
    </location>
</feature>
<dbReference type="OMA" id="TETIMDE"/>
<feature type="compositionally biased region" description="Polar residues" evidence="2">
    <location>
        <begin position="6106"/>
        <end position="6118"/>
    </location>
</feature>
<proteinExistence type="predicted"/>
<feature type="coiled-coil region" evidence="1">
    <location>
        <begin position="677"/>
        <end position="718"/>
    </location>
</feature>
<feature type="region of interest" description="Disordered" evidence="2">
    <location>
        <begin position="2038"/>
        <end position="2091"/>
    </location>
</feature>
<feature type="compositionally biased region" description="Basic and acidic residues" evidence="2">
    <location>
        <begin position="4679"/>
        <end position="4704"/>
    </location>
</feature>
<feature type="region of interest" description="Disordered" evidence="2">
    <location>
        <begin position="7340"/>
        <end position="7617"/>
    </location>
</feature>
<feature type="compositionally biased region" description="Polar residues" evidence="2">
    <location>
        <begin position="965"/>
        <end position="975"/>
    </location>
</feature>
<reference evidence="3 4" key="1">
    <citation type="journal article" date="2014" name="Nat. Commun.">
        <title>Klebsormidium flaccidum genome reveals primary factors for plant terrestrial adaptation.</title>
        <authorList>
            <person name="Hori K."/>
            <person name="Maruyama F."/>
            <person name="Fujisawa T."/>
            <person name="Togashi T."/>
            <person name="Yamamoto N."/>
            <person name="Seo M."/>
            <person name="Sato S."/>
            <person name="Yamada T."/>
            <person name="Mori H."/>
            <person name="Tajima N."/>
            <person name="Moriyama T."/>
            <person name="Ikeuchi M."/>
            <person name="Watanabe M."/>
            <person name="Wada H."/>
            <person name="Kobayashi K."/>
            <person name="Saito M."/>
            <person name="Masuda T."/>
            <person name="Sasaki-Sekimoto Y."/>
            <person name="Mashiguchi K."/>
            <person name="Awai K."/>
            <person name="Shimojima M."/>
            <person name="Masuda S."/>
            <person name="Iwai M."/>
            <person name="Nobusawa T."/>
            <person name="Narise T."/>
            <person name="Kondo S."/>
            <person name="Saito H."/>
            <person name="Sato R."/>
            <person name="Murakawa M."/>
            <person name="Ihara Y."/>
            <person name="Oshima-Yamada Y."/>
            <person name="Ohtaka K."/>
            <person name="Satoh M."/>
            <person name="Sonobe K."/>
            <person name="Ishii M."/>
            <person name="Ohtani R."/>
            <person name="Kanamori-Sato M."/>
            <person name="Honoki R."/>
            <person name="Miyazaki D."/>
            <person name="Mochizuki H."/>
            <person name="Umetsu J."/>
            <person name="Higashi K."/>
            <person name="Shibata D."/>
            <person name="Kamiya Y."/>
            <person name="Sato N."/>
            <person name="Nakamura Y."/>
            <person name="Tabata S."/>
            <person name="Ida S."/>
            <person name="Kurokawa K."/>
            <person name="Ohta H."/>
        </authorList>
    </citation>
    <scope>NUCLEOTIDE SEQUENCE [LARGE SCALE GENOMIC DNA]</scope>
    <source>
        <strain evidence="3 4">NIES-2285</strain>
    </source>
</reference>
<feature type="region of interest" description="Disordered" evidence="2">
    <location>
        <begin position="7259"/>
        <end position="7295"/>
    </location>
</feature>
<feature type="compositionally biased region" description="Basic and acidic residues" evidence="2">
    <location>
        <begin position="5017"/>
        <end position="5045"/>
    </location>
</feature>
<feature type="compositionally biased region" description="Basic and acidic residues" evidence="2">
    <location>
        <begin position="6944"/>
        <end position="6966"/>
    </location>
</feature>
<feature type="region of interest" description="Disordered" evidence="2">
    <location>
        <begin position="6183"/>
        <end position="6219"/>
    </location>
</feature>
<feature type="coiled-coil region" evidence="1">
    <location>
        <begin position="4237"/>
        <end position="4313"/>
    </location>
</feature>
<feature type="compositionally biased region" description="Basic and acidic residues" evidence="2">
    <location>
        <begin position="5569"/>
        <end position="5591"/>
    </location>
</feature>
<dbReference type="OrthoDB" id="10030037at2759"/>
<feature type="region of interest" description="Disordered" evidence="2">
    <location>
        <begin position="3351"/>
        <end position="3382"/>
    </location>
</feature>
<feature type="compositionally biased region" description="Low complexity" evidence="2">
    <location>
        <begin position="7489"/>
        <end position="7498"/>
    </location>
</feature>
<feature type="compositionally biased region" description="Polar residues" evidence="2">
    <location>
        <begin position="2120"/>
        <end position="2132"/>
    </location>
</feature>
<feature type="region of interest" description="Disordered" evidence="2">
    <location>
        <begin position="2331"/>
        <end position="2355"/>
    </location>
</feature>
<feature type="compositionally biased region" description="Basic and acidic residues" evidence="2">
    <location>
        <begin position="5534"/>
        <end position="5559"/>
    </location>
</feature>
<evidence type="ECO:0000256" key="2">
    <source>
        <dbReference type="SAM" id="MobiDB-lite"/>
    </source>
</evidence>
<feature type="region of interest" description="Disordered" evidence="2">
    <location>
        <begin position="6585"/>
        <end position="6665"/>
    </location>
</feature>
<accession>A0A1Y1HVR9</accession>
<feature type="compositionally biased region" description="Basic and acidic residues" evidence="2">
    <location>
        <begin position="5273"/>
        <end position="5285"/>
    </location>
</feature>
<feature type="coiled-coil region" evidence="1">
    <location>
        <begin position="2784"/>
        <end position="2818"/>
    </location>
</feature>
<evidence type="ECO:0000313" key="3">
    <source>
        <dbReference type="EMBL" id="GAQ82263.1"/>
    </source>
</evidence>
<feature type="compositionally biased region" description="Polar residues" evidence="2">
    <location>
        <begin position="6130"/>
        <end position="6139"/>
    </location>
</feature>
<feature type="coiled-coil region" evidence="1">
    <location>
        <begin position="4136"/>
        <end position="4201"/>
    </location>
</feature>
<feature type="coiled-coil region" evidence="1">
    <location>
        <begin position="6371"/>
        <end position="6398"/>
    </location>
</feature>
<sequence>MADPAKLMEGHISYRLQRSQHLGEEELKQYEDLSRRLVLSQAEIFYLEKALYEREKDLLIAQERNRQLEEGNAKVPDKDSHSLSKQAAQLTAIETSVQSARQGLAKWHQESQETTLAPTNTDALVAAPSPSGQSPESAAEPKAETPKRGPIAEGSLATKVQFATVVDNLEASFGAYFAEVGQLLDTLAKDSIAKERGNELVVGIPGGPKGLAQAGGAEDFDLQAQIADLQAQIDVLSEGTERMQVELAAGAEQLLHLEEEVAEKDGNIAALRGEVDNVAGVKADLAAAEEHALALQTKLALTANEFFRSEADAASQSADLGLAEGQVAALALDLAKRDERIAGLLAELKTLRATAAKSNDSAEALKAELATARDAEVAARDAEVAARDAEVAARDAEVAAERVARDFEQIAAELEIAARAAEQRFAEVERTCAQQEGLILAMQEQLLVAGTGCGMPAGVAQADGTIAAQGNGGRGAKGFGDGANSGPDRQEEEVRGNRVVAEEGGRLAGSLAEEEKYAIGILEGAAADRAGSKVLAEDGVAEKSQDDIAEAQGALPGQGALHVARDEEAEARTERELLTARDAAEERAALLEGENAALLAKLDNLTSDKDRLVDAVEEERERFADKMETLQVEEERLRRSLEGESERLGEEVRRVSLENERLRDSNDRDTAWFESELAETKLENARLQEKIARCVAELEGLSVEKEALLNSIAEERAKSAGEIEALQKIVEEERARFVGETEVLLFGEERLRADLEAERATFAEQVDGLELEKATLYAGLEEQKQRFDSEMEGLLSENERLKEALETVDVQMQAALHELEQTQAKAGRNESAMRAELQRTEVEARVEELERACELAQADAERMEAGWRKASIRAGELEERVLGLKRSLYEKEAQLREAVLMTEKLAGAGKSFSGGVETEKVGPVTATGVPPGKGERSASSMGSGLSPLAIGLNLSDAIPQDGSPADSQPPTFTGNTGSGYKGQDSPVDEPGARALLEALGIDSAQSSPSLGSTPPAAEGSPNFHDLVNGQLGFVLSGGGNRLLSSGKLIHMDSLDAPARSAGRATGHVAAWDSALSSELEARAPGEVEFVGPLAQETGGKDEGDQVEITLSSGGDIRDFGSPVWSGRRVSGSVEKASPSPPRTPLQATTDTYQAETDTTFSPPDASALTTKPDEIDFEDPDTDTERSEVADVATESPQTLEKDVITSESSGTEVGLASASGAKAKRNLVEQFDSALAKREGPVLEMEKDAALAAAAALNVALAARVSELEEQLGAKIRGLNPGSEILISAEKAEVQNDTRGLSGLSDVGRVWVETPISRSHSRSCSGGGSVSASRVSTPGRARELEALRDELQRLQEKVAESEALADEVERAHREGVLRAECHVAEHEGFEALQAEVTLLRSEAARSREREEERERPMTSDVVEQTDTRPRDADPGVQGLEEKVKELERVVRGAREENARLAATWQGGADVGLEALEDELALLRGTRAENEELKGVIRDLEGELRDANQQEARDAAAEEKLRDPPREAEELIKNVDGIGAQATLIPAEPKYDQSLPPCTDAAVMESLPVSNPEDLGPVPSIAAALPGSTVPADSGAITRLQVEVRTLRAQLEASLVALQLSQAASAQLAAEVQGLQGLAAGRFSLELEVAELRAQLAEERGARGALQDELAFARAQLEELKNETERLATAAVARPDFETVGVQNPLYESPRDGGFSGGFGEGRPRFDSAVIRSEASSVAEALARDADVLGRVSNPLARTSDASASGSVALPRLPDVLARGPDASAEPADALAHGSDALAHDADAGVARSLSKSSLVRTSEDAEGWLVGEGGQPPSERISECFTVQYEPVEDSLFLPSGNGQLVTEEGPRPVDLATGGADELPERALEGRRKSLSVSMPTAQEWAFGATPRLNPLFGIEGELFSPLELPKRSQSMTDAVYLHQANKRAEPECESARLRELERLCFSRGEEVAALRALLEESQQGAHEGAELRAETERMAAEAERMAAELARLEALLQRKEEQLVATSVKLEDAFLRKATGAEETGSGPAEAELHSGRGMVGEEEPVDRKSDAEEQQQTEETQAEDANQEQLSRAASLEVDFLVADFVGGGRSEEGTFPVNIETSSPEDQTVTGQAADPNEIVENGVYLVKWSVGEAPDAPISDYVESSPPQDKSIAGETGTSDGAEENSVYHVKWSVGECPDALNSVVPSVEAEAEAEAEAESGSLAAERLETGRIELVADGEDLTTPTPARRNAEGDKSAAEQGPTGTESLLLRIDQLERERDAALRRARELEAEGLVDQVDLRVKGIVLPEAAGLVVRLREAKAQKREANGEVAARSGVQVDGKEESEPRGDAQIDGKVRERRASALEEEGRQVALWQAAGKLRCLKEQNEELLRTRPFQVGRLSDARGRSASERISDASGWNADAVDRRTDAVGLLSNAVEEVSKAEEILAVEKGLMFTATTRKEDLNEEGELGQELDHVRTESNGELNRNVSEEGGGKGATAVEIERLAEVEELRKQEQLDGEIRVAQQARAALAKTSADGGAAVEHAGVNEANVLERLEILRAASTRKEETLSALREELAGVKSFVAETLLAKEGSMAEGEAGAPHLEQLLAAYQMMVMDDYSLDVALGAARDELLAARDALAESFAGECETGAQRLGSESAPGVSETARDLTGQLEALVAECARKRGQLRAIREDLADLGSGRKSPLHTMKEDETTPALDSEEVARLSSDVEEKRQQHELLEGALMDATEALTQARTALADGFAAAGIGGGLGVLDGEIETLATQLAEVTQACERKERKIVSIHRELEEVQALSEGVAEDSVRGPESGAANGSGTEWERLSAAVEQKELEAGNLDGRLGAAQEELLSARAVLAARFECHVEAGGTRDEAEGLAGRSAAAALECARKRGMLRALREELADITLASMPVAPDEREERKSASAGEIERLSELCETREREENELEVQLVTVREQLSHAKEACTEKQRERMREIQSEGERESDKGVDAGDDELMPIRLEERSVECARKAGQLRALREELEEARKADAGTASEVSVRFAGDDDGRHFIPAEEFEALSAGFHNKVREESELDKRIMVAREELLAARSAMADGFAMRAEGEIPGEKGVSVEEFGELSARLEVRSAECARKGEKLRSLRTELEEVTEEVGNSCRDSLEETSGGESGRSSVNRAEYESNSAALEQKTAEANALDSKLEAVRGELVRARQTLADAFAHEAEGECPVEGRRVSGQAFEEVSARLEARSVECAGKEEKLRTLEAELADVRGLVLAASFGQPVGEELEPLGGTIESDAVVGPSEENEEEQEGRKKRIVAAQTETEELSAVVCEPFASSVEEGLTTASSDGDGEGKRNPSESEATRAGVLDKSDDLIDPAVLSPTSGKALALRALTTTGDSSGPEDENADVLSDVSRLFNVSEEADGLKAVPADSHNGLQSETHVDGPCSGEACPGNGSQSPRADAEIRWDEASTAEAYREKAAECSGYQEELRAVKEELQATRKSLTQFYEEIQIFTGGEIEGVVGGAGVEAVRKAVRRASVNALRMAEAARLQGLEKQTSADSQKEAVRRSSYIETRLPVDAEKVPVPFPVPAPSDQAISENNSDELLRSAILTGASEAVGSSKNDLAATEKQAAHYTRVGLEEEMQDLQGKHEAAVEELEAALGSLQAERAALKDLEFDRTADALVYSAILAGAEETVRVLKGDVRKAESRAAEYEQKSDSALAELTALQEALAAYTGASSPNEHQNPLEGSKEAVSAEVAQRDMTQLVTSAREELRQTAHKLAAARVELTTADAHLALLRAARDGDLPGETNLEEISATFKRALFSIESPSPVEEPAKVEKTGLENPDFATGKRLEEVVSTNPRGTRADEEGVVFSGLVNEAREELGKLHREVEETKRELFVTRGKLRATNEALSESRGAVQINRAETVANIEVESAHGRLEKATGELILLQGEVERTRGEARNNNQVLALTRGKLRATNEALSESRGALRDNRAEMASSVEELESAHGRQERATGELIFLQEALERTRGEVKAGEEDLTLTRGKLRATNETLSESQGGLQRNRAATVASVEELELAHRRLEKATWELILLKAKGELSILREELEMTRGDVTASNEGLALTRGKLRATNEALRESLVALERNREDTVASVEELESAQGRLDRETGELSSLREALERTRGEVRDSNQDLALTRGKLRATNEALSEGRGALQSNRADTIASVEELESAHGKLEKATGELKFLQEALERTREEVTSSNEDLTLARGRLDEANGEVGDARGKIESAREELRVALRELEIVKGRNTGVEEEDLSETGEGGPEVREEEAGYEEETVEMQIESASVNALREEVVTLHELQAATAASLQSAVLNLKSEQEARRSLETDKAVDNFVHSAIMAGAEEVLAEVKEDLQMAEGMAAALQDDLEYLQAELGAASDSLIDSEGPQQDEGLIDTAQPPAVQIASRNAADAPASISEEASADPETHDEQLEIARLREERATAAQAIAGLRLEVRALQEELAQKELAAPENAALGGAVAPLEETLSAGEESEKPGVPVEGQQAERTEKAGCSRKGGVEEAEASEANVGGEVSRGNREEDGKNKETERREASKKVAESSAEPDLADGAQVGLAVVGAAGGLEEDRAKEETPILEENRQLRANIARLEDRLRAVESVDKAEAPPELRLEDRSKSMEERQNALPEPTEDVSPGQFSLSSKEEGSTLHESLGDKSEPRLSSFMTPQGPGKQHLEETGGSESAAWGDAPSVRSADVTLTSQESGVDAFGMSGLLGSTLSSYSGSEPATRTNSLGAFEFGGLGVRARELPSVSETPLELGGRKASTEQNSVVALSESEAEAELGQRNANGETTTLFGAVVGEAKAIPLMEALRNPAAEAVTVCSVSCQMEGFFEPTKPGSAGTAAGGPTILWAQDAACQASIPSEDVSVKKGSKPKELPVWAWNPVAIPPSPSGTPERTPQGSFDLPIRVNRVESMLRGSGNGNGTGTGTGEDAEAEQRALSKSEDVARERRTGSPDSATKESEFPGFVPQTPPVLAAAAEKALAGNMVGASDHFTADLAQKDSTSRVLQSTSREETRSEAVSFDLPVRVGRLESLLGDQRQEAPGGRSPSGSFDLPVRVSRLESMLAGFSPSVQRAGTVSESVAPANESGSGRAGDGSGESTGESGQDKKGGEKFSGETARLEAYRRALVELPAVMFEAALFKRHLAELRRKHDVTETPRSESSQNTSGDPEKDAPESVEASHRGAVKHSVQAERKERVGSESERAVSDLVLSSIVGGARETVAELQAELAEAEARAAANLSEAREMNIRLKVELASNEDRAAAAERQLAAAWSEHAYVSAELENARSAHADVSAQLAALTEEGAARRTTLAASKKAHADVTAELAASLTAQADFRARLEEAQKEHADVRAALVASQEAHADVSAELMASQRAHGDVSLELAAEQRARSEAMHELEETQKAHADVISELEAVQRTRADVIEQLETAQKAHADVRAELEAAHNGHSDVSSELEAAKKAHTDLSTEVTAAERARDEAEARLAGALTETEDLRQAAAETERELSSAREETARLESDLAAAGLRIEQMGDAAAAAGERFGEVLAALERDLAAASLRVAEMGDAAAAAGERFREVSATLEVAENRVADLESAEEGRGRELESVQRRLEEEVAAGADSNRVLEEETVRLKGEIVGTQKRCVDAEREVEEGRARILVSQAELESARSEIEALKETLETNERFSRGKKEGMAGARAKLLSGLVSLSSGKHGLASELRLFTEMMGADITLALSTVSEIKARQLNEKETLGGNLKAAKRETEELVSTLERVENELERVRREAELKGEENEQLVRMLYLAGRDTETAAEVTGRGVKDGEAPAELSSETVTERKDTEENGTETDETESGETGRESRDSGESATAVGKTASGGGVSIAGTHIQELNVGPENESAHDSSELDGDQKAEVLLTEPADGLSRSPLGSFDLPVRVSRLESILLGDQEQHFTADRSPSNSFDLPVRVTQRKSIKDTPPSGDQTPEESTERSPSGSFDLPVRVTRLESMISSNGSAGISSDAFELPERVARLESMLGALSLNQPGEVTEGLTQTGESRESGPGLGVTGQSTQSQEQQKTCPVESPELEAYGAALAELPALMFEVALCKRQLANLRQDDVRPTFTKSTQPESMEGEAETEGVGGSQSGLNRTDGGYSGNRVDDLVHSAIVAGAEELVTELKAGLEAAEGRATALQRELDTLRAGRISADVIPPPELGQRGIVIPPKLGEHGIVQNLSASGHVPLAGTETSDEVESMLEASSAAKPLPNQTGVPEHLPREVPREEAEVITAFEEPVAMEDGVNPAAPALAAAERLELEALREQCAELRLRLNTVRAESTAAGTGCSGGTRSFSASFTGVTGNAAGSPVSQAIDTLRSQAGTAEPSSGGTAEPLLGCAWNPVAPSPGPSPGATPERTPQGSFELPVRVTRFDSMLPEIGDGIGTESGSGNGTGHGEERTPQGSFELPVRVTRIESMQRDSGNGNENENGNGRESGSGHGEQRTPQGSLDLPIRVARVESMLRETANGNGIGSESESGGGSETVSGSGTGEEAEAKQKGLQENNERSPAESLDLPVRITRLESMLSGRSTGEQTRNPSSAVDPPEGVLGVFTPDTVVGVNAKADDDIGDRSISTEEAGDSAETAFPTRFESASSKDSFDLPARVSRLESMLLGCDVRASSFELPQRVEIGKVSVGRTDGITPDGVVPEHFDEGFSAGKNVFGEVLAGNGSQREEVDRQRNLATLGTEIALVNGNLETYHQALVELPALMFEVALLRRQLAGRQQRNVTPTSTISSENESEEHTSRQALEALVARLREELVLARKREADVAIVKEELLSLRAELADREAALVAAAEALRASRIQGLEGLGASIMHRLSLTVSEPVAGREPEEEFGARAGREGKPRAKSETAAALPPMIVGLRRASLRGLEVLAWEAVAAERLRSASAPATLQRSAEEGGEGAGRRHFNDVITKTLPIERTEEADRNERTEDVMSESVEDNLLYGAPVRKARSEPLALQMDHVSFAGDSVEQELRDQVVSLTSLLSARERAHEEVPSLRREVARLERALKQQATESADARADSEREISWLRGALEECEARCEVLRAEVLEVTRTRVESGVAGHADELWMVVPRAAAGSEGEEALRQQVQHLQRVIATMVREMAPDEKELAQLRALSRQNTVVEERASALSLEVTSIQRSVRASMESSVSSLDGGSSRRLSALDAAASPRSDRASEGFEEHVEQFTMGMREETMSQTVGDVPRLESLLSDSGNLARLEVTVHDISSDDPWLPTPLSLSEVPTPSGRSGGSSRAESRRHSGGRNDLGAQPPSRTQSWRHFDEGKDPKTLQDAKDALTGFVTVPDIRPEVERNAKNGTKAKRPPVLTVPTQSERGGNAEGAKTAKSYVEIPGSTVPAASGFRSTPTSPRAALTRSQSGSSAVSSQRNPRGGLAEPRGRIPGTRSAGNSIEKMTEAKTPGRKSGSLSQDSRTSVSEEDKVVDSGGPGSRKESSASGGPSSAASTPPGTPRKRKGPWKPPSVPSGAGRLHLKMNPAQAPEEKTTQ</sequence>
<feature type="region of interest" description="Disordered" evidence="2">
    <location>
        <begin position="6943"/>
        <end position="6968"/>
    </location>
</feature>
<feature type="region of interest" description="Disordered" evidence="2">
    <location>
        <begin position="123"/>
        <end position="152"/>
    </location>
</feature>
<feature type="region of interest" description="Disordered" evidence="2">
    <location>
        <begin position="5234"/>
        <end position="5285"/>
    </location>
</feature>
<feature type="region of interest" description="Disordered" evidence="2">
    <location>
        <begin position="911"/>
        <end position="989"/>
    </location>
</feature>
<dbReference type="EMBL" id="DF237054">
    <property type="protein sequence ID" value="GAQ82263.1"/>
    <property type="molecule type" value="Genomic_DNA"/>
</dbReference>
<feature type="region of interest" description="Disordered" evidence="2">
    <location>
        <begin position="3297"/>
        <end position="3327"/>
    </location>
</feature>
<feature type="region of interest" description="Disordered" evidence="2">
    <location>
        <begin position="4997"/>
        <end position="5053"/>
    </location>
</feature>
<dbReference type="PANTHER" id="PTHR23159:SF31">
    <property type="entry name" value="CENTROSOME-ASSOCIATED PROTEIN CEP250 ISOFORM X1"/>
    <property type="match status" value="1"/>
</dbReference>
<feature type="coiled-coil region" evidence="1">
    <location>
        <begin position="2729"/>
        <end position="2756"/>
    </location>
</feature>
<feature type="region of interest" description="Disordered" evidence="2">
    <location>
        <begin position="2237"/>
        <end position="2269"/>
    </location>
</feature>
<feature type="region of interest" description="Disordered" evidence="2">
    <location>
        <begin position="6844"/>
        <end position="6863"/>
    </location>
</feature>
<feature type="region of interest" description="Disordered" evidence="2">
    <location>
        <begin position="5116"/>
        <end position="5137"/>
    </location>
</feature>
<feature type="region of interest" description="Disordered" evidence="2">
    <location>
        <begin position="7003"/>
        <end position="7023"/>
    </location>
</feature>
<feature type="compositionally biased region" description="Basic and acidic residues" evidence="2">
    <location>
        <begin position="5252"/>
        <end position="5265"/>
    </location>
</feature>
<feature type="compositionally biased region" description="Basic and acidic residues" evidence="2">
    <location>
        <begin position="5920"/>
        <end position="5929"/>
    </location>
</feature>
<feature type="compositionally biased region" description="Low complexity" evidence="2">
    <location>
        <begin position="7566"/>
        <end position="7578"/>
    </location>
</feature>
<feature type="region of interest" description="Disordered" evidence="2">
    <location>
        <begin position="2821"/>
        <end position="2841"/>
    </location>
</feature>
<dbReference type="Proteomes" id="UP000054558">
    <property type="component" value="Unassembled WGS sequence"/>
</dbReference>
<feature type="coiled-coil region" evidence="1">
    <location>
        <begin position="4374"/>
        <end position="4440"/>
    </location>
</feature>
<feature type="region of interest" description="Disordered" evidence="2">
    <location>
        <begin position="6106"/>
        <end position="6139"/>
    </location>
</feature>
<feature type="region of interest" description="Disordered" evidence="2">
    <location>
        <begin position="5523"/>
        <end position="5591"/>
    </location>
</feature>
<feature type="coiled-coil region" evidence="1">
    <location>
        <begin position="5812"/>
        <end position="5867"/>
    </location>
</feature>
<feature type="compositionally biased region" description="Low complexity" evidence="2">
    <location>
        <begin position="3175"/>
        <end position="3185"/>
    </location>
</feature>
<keyword evidence="1" id="KW-0175">Coiled coil</keyword>
<dbReference type="PANTHER" id="PTHR23159">
    <property type="entry name" value="CENTROSOMAL PROTEIN 2"/>
    <property type="match status" value="1"/>
</dbReference>
<feature type="compositionally biased region" description="Basic and acidic residues" evidence="2">
    <location>
        <begin position="1426"/>
        <end position="1437"/>
    </location>
</feature>
<feature type="compositionally biased region" description="Gly residues" evidence="2">
    <location>
        <begin position="5001"/>
        <end position="5011"/>
    </location>
</feature>
<feature type="region of interest" description="Disordered" evidence="2">
    <location>
        <begin position="6014"/>
        <end position="6061"/>
    </location>
</feature>
<feature type="region of interest" description="Disordered" evidence="2">
    <location>
        <begin position="6438"/>
        <end position="6481"/>
    </location>
</feature>
<feature type="compositionally biased region" description="Basic and acidic residues" evidence="2">
    <location>
        <begin position="69"/>
        <end position="82"/>
    </location>
</feature>
<feature type="region of interest" description="Disordered" evidence="2">
    <location>
        <begin position="3162"/>
        <end position="3196"/>
    </location>
</feature>
<feature type="region of interest" description="Disordered" evidence="2">
    <location>
        <begin position="2705"/>
        <end position="2729"/>
    </location>
</feature>
<name>A0A1Y1HVR9_KLENI</name>
<keyword evidence="4" id="KW-1185">Reference proteome</keyword>
<feature type="compositionally biased region" description="Low complexity" evidence="2">
    <location>
        <begin position="6540"/>
        <end position="6551"/>
    </location>
</feature>
<feature type="region of interest" description="Disordered" evidence="2">
    <location>
        <begin position="69"/>
        <end position="90"/>
    </location>
</feature>
<feature type="compositionally biased region" description="Gly residues" evidence="2">
    <location>
        <begin position="6500"/>
        <end position="6513"/>
    </location>
</feature>
<feature type="coiled-coil region" evidence="1">
    <location>
        <begin position="404"/>
        <end position="438"/>
    </location>
</feature>
<feature type="compositionally biased region" description="Basic and acidic residues" evidence="2">
    <location>
        <begin position="6612"/>
        <end position="6627"/>
    </location>
</feature>
<feature type="region of interest" description="Disordered" evidence="2">
    <location>
        <begin position="6688"/>
        <end position="6711"/>
    </location>
</feature>
<feature type="coiled-coil region" evidence="1">
    <location>
        <begin position="6232"/>
        <end position="6266"/>
    </location>
</feature>
<feature type="region of interest" description="Disordered" evidence="2">
    <location>
        <begin position="4679"/>
        <end position="4775"/>
    </location>
</feature>
<feature type="compositionally biased region" description="Acidic residues" evidence="2">
    <location>
        <begin position="5908"/>
        <end position="5918"/>
    </location>
</feature>
<feature type="compositionally biased region" description="Basic and acidic residues" evidence="2">
    <location>
        <begin position="4723"/>
        <end position="4740"/>
    </location>
</feature>
<feature type="region of interest" description="Disordered" evidence="2">
    <location>
        <begin position="4551"/>
        <end position="4635"/>
    </location>
</feature>